<protein>
    <submittedName>
        <fullName evidence="1">DNA sulfur modification protein DndB</fullName>
    </submittedName>
</protein>
<dbReference type="InterPro" id="IPR017642">
    <property type="entry name" value="DNA_S_mod_DndB"/>
</dbReference>
<proteinExistence type="predicted"/>
<dbReference type="Pfam" id="PF14072">
    <property type="entry name" value="DndB"/>
    <property type="match status" value="1"/>
</dbReference>
<dbReference type="InterPro" id="IPR017601">
    <property type="entry name" value="DGQHR-contain_dom"/>
</dbReference>
<dbReference type="CDD" id="cd16412">
    <property type="entry name" value="dndB"/>
    <property type="match status" value="1"/>
</dbReference>
<dbReference type="AlphaFoldDB" id="A0A426U0A6"/>
<dbReference type="NCBIfam" id="TIGR03233">
    <property type="entry name" value="DNA_S_dndB"/>
    <property type="match status" value="1"/>
</dbReference>
<accession>A0A426U0A6</accession>
<sequence>MEAFNYQFTALRGIQAGREYYVVMCPLKLIPKIFLFDEEEIPAELRAQRVLNRARVPEIARYIVANPTEYVFSSITASIDGDVRFEPREPRGAERNVGTLTVPMTARFLINDGQHRRAAIEEALKANHLIGDETVSVVFFIDTGLERSQQMFADLNKHAVRPTKSIGILYDRRDPLAQVAYQLSQQVPIFLGLTETEKTTISNRSPKLFTLSAIYQATYALLQPSRGATVPKQDYALACAFWSALGDLISEWRQIIARQVSAAQLRSEYVHAHGVALHAIGIAGHTLVNTYPDDWHSYLTPLATLNWLRTNRAWEGRAMYHGKMSKAGQSVQLTANLLKQTLGLKLSAEETTLEQAITPTSKARSME</sequence>
<evidence type="ECO:0000313" key="2">
    <source>
        <dbReference type="Proteomes" id="UP000280307"/>
    </source>
</evidence>
<reference evidence="1 2" key="1">
    <citation type="submission" date="2018-12" db="EMBL/GenBank/DDBJ databases">
        <title>Genome Sequence of Candidatus Viridilinea halotolerans isolated from saline sulfide-rich spring.</title>
        <authorList>
            <person name="Grouzdev D.S."/>
            <person name="Burganskaya E.I."/>
            <person name="Krutkina M.S."/>
            <person name="Sukhacheva M.V."/>
            <person name="Gorlenko V.M."/>
        </authorList>
    </citation>
    <scope>NUCLEOTIDE SEQUENCE [LARGE SCALE GENOMIC DNA]</scope>
    <source>
        <strain evidence="1">Chok-6</strain>
    </source>
</reference>
<organism evidence="1 2">
    <name type="scientific">Candidatus Viridilinea halotolerans</name>
    <dbReference type="NCBI Taxonomy" id="2491704"/>
    <lineage>
        <taxon>Bacteria</taxon>
        <taxon>Bacillati</taxon>
        <taxon>Chloroflexota</taxon>
        <taxon>Chloroflexia</taxon>
        <taxon>Chloroflexales</taxon>
        <taxon>Chloroflexineae</taxon>
        <taxon>Oscillochloridaceae</taxon>
        <taxon>Candidatus Viridilinea</taxon>
    </lineage>
</organism>
<gene>
    <name evidence="1" type="primary">dndB</name>
    <name evidence="1" type="ORF">EI684_10365</name>
</gene>
<comment type="caution">
    <text evidence="1">The sequence shown here is derived from an EMBL/GenBank/DDBJ whole genome shotgun (WGS) entry which is preliminary data.</text>
</comment>
<dbReference type="EMBL" id="RSAS01000404">
    <property type="protein sequence ID" value="RRR72240.1"/>
    <property type="molecule type" value="Genomic_DNA"/>
</dbReference>
<evidence type="ECO:0000313" key="1">
    <source>
        <dbReference type="EMBL" id="RRR72240.1"/>
    </source>
</evidence>
<name>A0A426U0A6_9CHLR</name>
<dbReference type="NCBIfam" id="TIGR03187">
    <property type="entry name" value="DGQHR"/>
    <property type="match status" value="1"/>
</dbReference>
<dbReference type="Proteomes" id="UP000280307">
    <property type="component" value="Unassembled WGS sequence"/>
</dbReference>